<evidence type="ECO:0000313" key="1">
    <source>
        <dbReference type="EMBL" id="KAA9023548.1"/>
    </source>
</evidence>
<evidence type="ECO:0008006" key="3">
    <source>
        <dbReference type="Google" id="ProtNLM"/>
    </source>
</evidence>
<protein>
    <recommendedName>
        <fullName evidence="3">PD-(D/E)XK nuclease superfamily protein</fullName>
    </recommendedName>
</protein>
<evidence type="ECO:0000313" key="2">
    <source>
        <dbReference type="Proteomes" id="UP000326671"/>
    </source>
</evidence>
<name>A0A5J5HT60_9BACI</name>
<comment type="caution">
    <text evidence="1">The sequence shown here is derived from an EMBL/GenBank/DDBJ whole genome shotgun (WGS) entry which is preliminary data.</text>
</comment>
<keyword evidence="2" id="KW-1185">Reference proteome</keyword>
<dbReference type="OrthoDB" id="2958820at2"/>
<dbReference type="Proteomes" id="UP000326671">
    <property type="component" value="Unassembled WGS sequence"/>
</dbReference>
<sequence length="325" mass="37081">MPSFKLHGRDVNSIFQLMGYKENDISHSTAWVLSKCGAMLEIFIKDVCGVVGFNKENVEICVQEYDKGSGITDIEIRDDKDFFIIVEAKRGWVLPSKGQLLKYANRDSFKKSYAKYKVIVTLSECSKEYAYHNLEIKDANGVPIKHVSWKDVHDFTAAAYSSSSNSEKKLLKELQVYLRGLVTMQNQNSNEVYVVSLGSGKPDDCSLTWIDIVKKKNKYFHPMGGSGWPKEPPNYIAFRYDGKLQSIHHIEGYDVSTNLHNIITEMPDREWEPLFIYNLGPAIKPSKEVKTGKIYPSGRVWCHLDTLLTCDTISDARDLTKKRME</sequence>
<dbReference type="EMBL" id="VYKL01000019">
    <property type="protein sequence ID" value="KAA9023548.1"/>
    <property type="molecule type" value="Genomic_DNA"/>
</dbReference>
<dbReference type="AlphaFoldDB" id="A0A5J5HT60"/>
<dbReference type="RefSeq" id="WP_150440425.1">
    <property type="nucleotide sequence ID" value="NZ_VYKL01000019.1"/>
</dbReference>
<organism evidence="1 2">
    <name type="scientific">Niallia endozanthoxylica</name>
    <dbReference type="NCBI Taxonomy" id="2036016"/>
    <lineage>
        <taxon>Bacteria</taxon>
        <taxon>Bacillati</taxon>
        <taxon>Bacillota</taxon>
        <taxon>Bacilli</taxon>
        <taxon>Bacillales</taxon>
        <taxon>Bacillaceae</taxon>
        <taxon>Niallia</taxon>
    </lineage>
</organism>
<gene>
    <name evidence="1" type="ORF">F4V44_12830</name>
</gene>
<reference evidence="1 2" key="1">
    <citation type="submission" date="2019-09" db="EMBL/GenBank/DDBJ databases">
        <title>Whole genome sequences of isolates from the Mars Exploration Rovers.</title>
        <authorList>
            <person name="Seuylemezian A."/>
            <person name="Vaishampayan P."/>
        </authorList>
    </citation>
    <scope>NUCLEOTIDE SEQUENCE [LARGE SCALE GENOMIC DNA]</scope>
    <source>
        <strain evidence="1 2">MER_TA_151</strain>
    </source>
</reference>
<accession>A0A5J5HT60</accession>
<proteinExistence type="predicted"/>